<organism evidence="1 2">
    <name type="scientific">Methylovulum psychrotolerans</name>
    <dbReference type="NCBI Taxonomy" id="1704499"/>
    <lineage>
        <taxon>Bacteria</taxon>
        <taxon>Pseudomonadati</taxon>
        <taxon>Pseudomonadota</taxon>
        <taxon>Gammaproteobacteria</taxon>
        <taxon>Methylococcales</taxon>
        <taxon>Methylococcaceae</taxon>
        <taxon>Methylovulum</taxon>
    </lineage>
</organism>
<accession>A0A1Z4C2M2</accession>
<proteinExistence type="predicted"/>
<keyword evidence="2" id="KW-1185">Reference proteome</keyword>
<dbReference type="Proteomes" id="UP000197019">
    <property type="component" value="Chromosome"/>
</dbReference>
<evidence type="ECO:0000313" key="2">
    <source>
        <dbReference type="Proteomes" id="UP000197019"/>
    </source>
</evidence>
<dbReference type="AlphaFoldDB" id="A0A1Z4C2M2"/>
<dbReference type="KEGG" id="mpsy:CEK71_17815"/>
<gene>
    <name evidence="1" type="ORF">CEK71_17815</name>
</gene>
<protein>
    <submittedName>
        <fullName evidence="1">Uncharacterized protein</fullName>
    </submittedName>
</protein>
<reference evidence="1 2" key="1">
    <citation type="submission" date="2017-06" db="EMBL/GenBank/DDBJ databases">
        <title>Genome Sequencing of the methanotroph Methylovulum psychrotolerants str. HV10-M2 isolated from a high-altitude environment.</title>
        <authorList>
            <person name="Mateos-Rivera A."/>
        </authorList>
    </citation>
    <scope>NUCLEOTIDE SEQUENCE [LARGE SCALE GENOMIC DNA]</scope>
    <source>
        <strain evidence="1 2">HV10_M2</strain>
    </source>
</reference>
<evidence type="ECO:0000313" key="1">
    <source>
        <dbReference type="EMBL" id="ASF47772.1"/>
    </source>
</evidence>
<sequence>MKQHMKLAVINYSDGVGKTTVAIYLFEFCIGNARIITIEIINDAAANLDVIVEQMKGKRFKESAGSVKVYVYLNKLKKATN</sequence>
<dbReference type="EMBL" id="CP022129">
    <property type="protein sequence ID" value="ASF47772.1"/>
    <property type="molecule type" value="Genomic_DNA"/>
</dbReference>
<dbReference type="OrthoDB" id="5877230at2"/>
<name>A0A1Z4C2M2_9GAMM</name>